<dbReference type="GO" id="GO:0043021">
    <property type="term" value="F:ribonucleoprotein complex binding"/>
    <property type="evidence" value="ECO:0007669"/>
    <property type="project" value="UniProtKB-UniRule"/>
</dbReference>
<dbReference type="PROSITE" id="PS50082">
    <property type="entry name" value="WD_REPEATS_2"/>
    <property type="match status" value="2"/>
</dbReference>
<dbReference type="Gene3D" id="2.130.10.10">
    <property type="entry name" value="YVTN repeat-like/Quinoprotein amine dehydrogenase"/>
    <property type="match status" value="1"/>
</dbReference>
<keyword evidence="11" id="KW-1185">Reference proteome</keyword>
<dbReference type="SUPFAM" id="SSF50978">
    <property type="entry name" value="WD40 repeat-like"/>
    <property type="match status" value="1"/>
</dbReference>
<evidence type="ECO:0000256" key="7">
    <source>
        <dbReference type="PROSITE-ProRule" id="PRU00221"/>
    </source>
</evidence>
<feature type="compositionally biased region" description="Polar residues" evidence="8">
    <location>
        <begin position="39"/>
        <end position="61"/>
    </location>
</feature>
<dbReference type="SMART" id="SM00320">
    <property type="entry name" value="WD40"/>
    <property type="match status" value="6"/>
</dbReference>
<evidence type="ECO:0000256" key="2">
    <source>
        <dbReference type="ARBA" id="ARBA00022552"/>
    </source>
</evidence>
<keyword evidence="4" id="KW-0677">Repeat</keyword>
<dbReference type="InParanoid" id="A0A078B5J7"/>
<comment type="function">
    <text evidence="6">Required for maturation of ribosomal RNAs and formation of the large ribosomal subunit.</text>
</comment>
<dbReference type="GO" id="GO:0030687">
    <property type="term" value="C:preribosome, large subunit precursor"/>
    <property type="evidence" value="ECO:0007669"/>
    <property type="project" value="UniProtKB-UniRule"/>
</dbReference>
<dbReference type="InterPro" id="IPR028598">
    <property type="entry name" value="BOP1/Erb1"/>
</dbReference>
<dbReference type="GO" id="GO:0070545">
    <property type="term" value="C:PeBoW complex"/>
    <property type="evidence" value="ECO:0007669"/>
    <property type="project" value="TreeGrafter"/>
</dbReference>
<evidence type="ECO:0000259" key="9">
    <source>
        <dbReference type="SMART" id="SM01035"/>
    </source>
</evidence>
<dbReference type="PANTHER" id="PTHR17605">
    <property type="entry name" value="RIBOSOME BIOGENESIS PROTEIN BOP1 BLOCK OF PROLIFERATION 1 PROTEIN"/>
    <property type="match status" value="1"/>
</dbReference>
<protein>
    <recommendedName>
        <fullName evidence="6">Ribosome biogenesis protein BOP1 homolog</fullName>
    </recommendedName>
</protein>
<dbReference type="PROSITE" id="PS50294">
    <property type="entry name" value="WD_REPEATS_REGION"/>
    <property type="match status" value="1"/>
</dbReference>
<evidence type="ECO:0000313" key="10">
    <source>
        <dbReference type="EMBL" id="CDW89476.1"/>
    </source>
</evidence>
<dbReference type="InterPro" id="IPR015943">
    <property type="entry name" value="WD40/YVTN_repeat-like_dom_sf"/>
</dbReference>
<evidence type="ECO:0000256" key="8">
    <source>
        <dbReference type="SAM" id="MobiDB-lite"/>
    </source>
</evidence>
<feature type="repeat" description="WD" evidence="7">
    <location>
        <begin position="385"/>
        <end position="426"/>
    </location>
</feature>
<dbReference type="GO" id="GO:0000463">
    <property type="term" value="P:maturation of LSU-rRNA from tricistronic rRNA transcript (SSU-rRNA, 5.8S rRNA, LSU-rRNA)"/>
    <property type="evidence" value="ECO:0007669"/>
    <property type="project" value="UniProtKB-UniRule"/>
</dbReference>
<evidence type="ECO:0000256" key="4">
    <source>
        <dbReference type="ARBA" id="ARBA00022737"/>
    </source>
</evidence>
<accession>A0A078B5J7</accession>
<evidence type="ECO:0000256" key="3">
    <source>
        <dbReference type="ARBA" id="ARBA00022574"/>
    </source>
</evidence>
<keyword evidence="2 6" id="KW-0698">rRNA processing</keyword>
<keyword evidence="1 6" id="KW-0690">Ribosome biogenesis</keyword>
<reference evidence="10 11" key="1">
    <citation type="submission" date="2014-06" db="EMBL/GenBank/DDBJ databases">
        <authorList>
            <person name="Swart Estienne"/>
        </authorList>
    </citation>
    <scope>NUCLEOTIDE SEQUENCE [LARGE SCALE GENOMIC DNA]</scope>
    <source>
        <strain evidence="10 11">130c</strain>
    </source>
</reference>
<sequence length="731" mass="85258">MKKTALKPKSIKDLSEKNLKTQESEQKPLTQLLAKRSTRANSETNHSQTRETISVKSTGTSETRKKSKEPRKHKYQAEDLEKVNLMEKNLGDSDDSSDEEVLIRTGNVPRKWYQLYDHQGYNIQGKQVAKLPETDELANFIERQNDKEWWLKINDYMNNKNVKLSKGDLDMIKRIRSGKYAEKVDPNDFIVEFDNEKEFIHPFTNNEPKRRFQPSKWERLKINKFVQALKKGWMKTLEEKEKERDEQSKQEEKVWDIWEDDSVVTWKPRKMPKAIAAPKRDLPVHAESYNPPEEYLLDDKEREEFEKLDEEDRPYNYQPSKFDALRKVPLYQNLIREHFERCLDLYLCPRVLKKKVNITDPSQLIPELPQPSDLKPFPTQLSIEYKFHKTCVRSISISPCGNYLASGDEDGNLVVWHVQTTRILRKYKLENKVLDCVEWCPSKDRCILTASNEEFVYVIQPQLYAQPINEATNQILLQAEKQYGTDVVLNDKKEQFLKWQWETDFRGVKMIKITFQNIIKAIVWHSKGDYFSTMAYNLQSSTQVVIHSLSKASSQRPFTQAKGIVQAIEFHPTKPHFFAATHHTVFQYNLQKQTIVSKYASGAKWISSISVHPKGDNFILGTYDKKIIWFDMDMGSSPYKNLKYHDKAIRQVHFSQKHPLFASCSDDGCVNIFYGLVFNDLLQNALIVPVKILKAHEPSKANGLGAMNCKFHPTQPWIFSCGSDGSIKLWV</sequence>
<feature type="domain" description="BOP1 N-terminal" evidence="9">
    <location>
        <begin position="113"/>
        <end position="378"/>
    </location>
</feature>
<gene>
    <name evidence="10" type="primary">Contig13475.g14376</name>
    <name evidence="10" type="ORF">STYLEM_18609</name>
</gene>
<dbReference type="OrthoDB" id="5571054at2759"/>
<dbReference type="Proteomes" id="UP000039865">
    <property type="component" value="Unassembled WGS sequence"/>
</dbReference>
<dbReference type="PANTHER" id="PTHR17605:SF0">
    <property type="entry name" value="RIBOSOME BIOGENESIS PROTEIN BOP1"/>
    <property type="match status" value="1"/>
</dbReference>
<dbReference type="InterPro" id="IPR001680">
    <property type="entry name" value="WD40_rpt"/>
</dbReference>
<dbReference type="FunCoup" id="A0A078B5J7">
    <property type="interactions" value="399"/>
</dbReference>
<feature type="compositionally biased region" description="Basic and acidic residues" evidence="8">
    <location>
        <begin position="75"/>
        <end position="91"/>
    </location>
</feature>
<evidence type="ECO:0000256" key="6">
    <source>
        <dbReference type="HAMAP-Rule" id="MF_03027"/>
    </source>
</evidence>
<dbReference type="HAMAP" id="MF_03027">
    <property type="entry name" value="BOP1"/>
    <property type="match status" value="1"/>
</dbReference>
<dbReference type="InterPro" id="IPR012953">
    <property type="entry name" value="BOP1_N_dom"/>
</dbReference>
<dbReference type="Pfam" id="PF08145">
    <property type="entry name" value="BOP1NT"/>
    <property type="match status" value="1"/>
</dbReference>
<comment type="similarity">
    <text evidence="6">Belongs to the WD repeat BOP1/ERB1 family.</text>
</comment>
<dbReference type="FunFam" id="2.130.10.10:FF:000576">
    <property type="entry name" value="Ribosome biogenesis protein ERB1"/>
    <property type="match status" value="1"/>
</dbReference>
<evidence type="ECO:0000256" key="1">
    <source>
        <dbReference type="ARBA" id="ARBA00022517"/>
    </source>
</evidence>
<evidence type="ECO:0000313" key="11">
    <source>
        <dbReference type="Proteomes" id="UP000039865"/>
    </source>
</evidence>
<name>A0A078B5J7_STYLE</name>
<dbReference type="OMA" id="MRPAKGE"/>
<proteinExistence type="inferred from homology"/>
<keyword evidence="5 6" id="KW-0539">Nucleus</keyword>
<comment type="subcellular location">
    <subcellularLocation>
        <location evidence="6">Nucleus</location>
        <location evidence="6">Nucleolus</location>
    </subcellularLocation>
    <subcellularLocation>
        <location evidence="6">Nucleus</location>
        <location evidence="6">Nucleoplasm</location>
    </subcellularLocation>
</comment>
<feature type="compositionally biased region" description="Basic residues" evidence="8">
    <location>
        <begin position="65"/>
        <end position="74"/>
    </location>
</feature>
<dbReference type="AlphaFoldDB" id="A0A078B5J7"/>
<dbReference type="GO" id="GO:0005654">
    <property type="term" value="C:nucleoplasm"/>
    <property type="evidence" value="ECO:0007669"/>
    <property type="project" value="UniProtKB-SubCell"/>
</dbReference>
<dbReference type="SMART" id="SM01035">
    <property type="entry name" value="BOP1NT"/>
    <property type="match status" value="1"/>
</dbReference>
<evidence type="ECO:0000256" key="5">
    <source>
        <dbReference type="ARBA" id="ARBA00023242"/>
    </source>
</evidence>
<dbReference type="EMBL" id="CCKQ01017583">
    <property type="protein sequence ID" value="CDW89476.1"/>
    <property type="molecule type" value="Genomic_DNA"/>
</dbReference>
<dbReference type="InterPro" id="IPR036322">
    <property type="entry name" value="WD40_repeat_dom_sf"/>
</dbReference>
<organism evidence="10 11">
    <name type="scientific">Stylonychia lemnae</name>
    <name type="common">Ciliate</name>
    <dbReference type="NCBI Taxonomy" id="5949"/>
    <lineage>
        <taxon>Eukaryota</taxon>
        <taxon>Sar</taxon>
        <taxon>Alveolata</taxon>
        <taxon>Ciliophora</taxon>
        <taxon>Intramacronucleata</taxon>
        <taxon>Spirotrichea</taxon>
        <taxon>Stichotrichia</taxon>
        <taxon>Sporadotrichida</taxon>
        <taxon>Oxytrichidae</taxon>
        <taxon>Stylonychinae</taxon>
        <taxon>Stylonychia</taxon>
    </lineage>
</organism>
<feature type="region of interest" description="Disordered" evidence="8">
    <location>
        <begin position="1"/>
        <end position="100"/>
    </location>
</feature>
<feature type="repeat" description="WD" evidence="7">
    <location>
        <begin position="711"/>
        <end position="731"/>
    </location>
</feature>
<dbReference type="GO" id="GO:0000466">
    <property type="term" value="P:maturation of 5.8S rRNA from tricistronic rRNA transcript (SSU-rRNA, 5.8S rRNA, LSU-rRNA)"/>
    <property type="evidence" value="ECO:0007669"/>
    <property type="project" value="UniProtKB-UniRule"/>
</dbReference>
<keyword evidence="3 7" id="KW-0853">WD repeat</keyword>
<dbReference type="Pfam" id="PF00400">
    <property type="entry name" value="WD40"/>
    <property type="match status" value="3"/>
</dbReference>
<feature type="compositionally biased region" description="Basic and acidic residues" evidence="8">
    <location>
        <begin position="10"/>
        <end position="26"/>
    </location>
</feature>